<proteinExistence type="predicted"/>
<accession>A0A1J5PBP2</accession>
<dbReference type="AlphaFoldDB" id="A0A1J5PBP2"/>
<protein>
    <submittedName>
        <fullName evidence="1">Uncharacterized protein</fullName>
    </submittedName>
</protein>
<evidence type="ECO:0000313" key="1">
    <source>
        <dbReference type="EMBL" id="OIQ69081.1"/>
    </source>
</evidence>
<organism evidence="1">
    <name type="scientific">mine drainage metagenome</name>
    <dbReference type="NCBI Taxonomy" id="410659"/>
    <lineage>
        <taxon>unclassified sequences</taxon>
        <taxon>metagenomes</taxon>
        <taxon>ecological metagenomes</taxon>
    </lineage>
</organism>
<name>A0A1J5PBP2_9ZZZZ</name>
<comment type="caution">
    <text evidence="1">The sequence shown here is derived from an EMBL/GenBank/DDBJ whole genome shotgun (WGS) entry which is preliminary data.</text>
</comment>
<dbReference type="AntiFam" id="ANF00062">
    <property type="entry name" value="Shadow ORF (opposite ABC transporter protein)"/>
</dbReference>
<reference evidence="1" key="1">
    <citation type="submission" date="2016-10" db="EMBL/GenBank/DDBJ databases">
        <title>Sequence of Gallionella enrichment culture.</title>
        <authorList>
            <person name="Poehlein A."/>
            <person name="Muehling M."/>
            <person name="Daniel R."/>
        </authorList>
    </citation>
    <scope>NUCLEOTIDE SEQUENCE</scope>
</reference>
<sequence length="147" mass="15270">MAISAATPTNTPSIVKSERVLLRASDCTAMVKIIVANDQAEPLPSGGAASSCAMPAPENTGFSLGLSDSTSPSRIVTMRSVYAAMSVSCVTTTTVTPFSRLRRCNVSMISCELRVSRLPVGSSASKSPGALIKARAMATLCCWPPDN</sequence>
<dbReference type="EMBL" id="MLJW01004928">
    <property type="protein sequence ID" value="OIQ69081.1"/>
    <property type="molecule type" value="Genomic_DNA"/>
</dbReference>
<gene>
    <name evidence="1" type="ORF">GALL_493190</name>
</gene>